<accession>A0ACC2FNV5</accession>
<sequence length="67" mass="7780">MTKQSSPDKCLQRNEPSASAMCITLMDDARSSEMKNVVGTQRLHAEDRKQRMLRFWTQLRGSTCWMT</sequence>
<protein>
    <submittedName>
        <fullName evidence="1">Uncharacterized protein</fullName>
    </submittedName>
</protein>
<dbReference type="EMBL" id="CM055751">
    <property type="protein sequence ID" value="KAJ7993044.1"/>
    <property type="molecule type" value="Genomic_DNA"/>
</dbReference>
<proteinExistence type="predicted"/>
<name>A0ACC2FNV5_DALPE</name>
<dbReference type="Proteomes" id="UP001157502">
    <property type="component" value="Chromosome 24"/>
</dbReference>
<evidence type="ECO:0000313" key="2">
    <source>
        <dbReference type="Proteomes" id="UP001157502"/>
    </source>
</evidence>
<reference evidence="1" key="1">
    <citation type="submission" date="2021-05" db="EMBL/GenBank/DDBJ databases">
        <authorList>
            <person name="Pan Q."/>
            <person name="Jouanno E."/>
            <person name="Zahm M."/>
            <person name="Klopp C."/>
            <person name="Cabau C."/>
            <person name="Louis A."/>
            <person name="Berthelot C."/>
            <person name="Parey E."/>
            <person name="Roest Crollius H."/>
            <person name="Montfort J."/>
            <person name="Robinson-Rechavi M."/>
            <person name="Bouchez O."/>
            <person name="Lampietro C."/>
            <person name="Lopez Roques C."/>
            <person name="Donnadieu C."/>
            <person name="Postlethwait J."/>
            <person name="Bobe J."/>
            <person name="Dillon D."/>
            <person name="Chandos A."/>
            <person name="von Hippel F."/>
            <person name="Guiguen Y."/>
        </authorList>
    </citation>
    <scope>NUCLEOTIDE SEQUENCE</scope>
    <source>
        <strain evidence="1">YG-Jan2019</strain>
    </source>
</reference>
<gene>
    <name evidence="1" type="ORF">DPEC_G00268350</name>
</gene>
<comment type="caution">
    <text evidence="1">The sequence shown here is derived from an EMBL/GenBank/DDBJ whole genome shotgun (WGS) entry which is preliminary data.</text>
</comment>
<organism evidence="1 2">
    <name type="scientific">Dallia pectoralis</name>
    <name type="common">Alaska blackfish</name>
    <dbReference type="NCBI Taxonomy" id="75939"/>
    <lineage>
        <taxon>Eukaryota</taxon>
        <taxon>Metazoa</taxon>
        <taxon>Chordata</taxon>
        <taxon>Craniata</taxon>
        <taxon>Vertebrata</taxon>
        <taxon>Euteleostomi</taxon>
        <taxon>Actinopterygii</taxon>
        <taxon>Neopterygii</taxon>
        <taxon>Teleostei</taxon>
        <taxon>Protacanthopterygii</taxon>
        <taxon>Esociformes</taxon>
        <taxon>Umbridae</taxon>
        <taxon>Dallia</taxon>
    </lineage>
</organism>
<keyword evidence="2" id="KW-1185">Reference proteome</keyword>
<evidence type="ECO:0000313" key="1">
    <source>
        <dbReference type="EMBL" id="KAJ7993044.1"/>
    </source>
</evidence>